<comment type="caution">
    <text evidence="1">The sequence shown here is derived from an EMBL/GenBank/DDBJ whole genome shotgun (WGS) entry which is preliminary data.</text>
</comment>
<evidence type="ECO:0000313" key="2">
    <source>
        <dbReference type="Proteomes" id="UP000239290"/>
    </source>
</evidence>
<protein>
    <submittedName>
        <fullName evidence="1">Uncharacterized protein</fullName>
    </submittedName>
</protein>
<organism evidence="1 2">
    <name type="scientific">Rhodococcus opacus</name>
    <name type="common">Nocardia opaca</name>
    <dbReference type="NCBI Taxonomy" id="37919"/>
    <lineage>
        <taxon>Bacteria</taxon>
        <taxon>Bacillati</taxon>
        <taxon>Actinomycetota</taxon>
        <taxon>Actinomycetes</taxon>
        <taxon>Mycobacteriales</taxon>
        <taxon>Nocardiaceae</taxon>
        <taxon>Rhodococcus</taxon>
    </lineage>
</organism>
<sequence length="88" mass="9699">MRVRGLGKTVGVDLPRNSSTTPIHGLDCCCGTTTGCRPDNRRCRFRRVHAEQRGGSSDCRLMCLKLRHFTATSISSRSDVNHTGLPAR</sequence>
<reference evidence="2" key="1">
    <citation type="submission" date="2018-02" db="EMBL/GenBank/DDBJ databases">
        <title>Draft genome sequencing of Rhodococcus opacus KU647198.</title>
        <authorList>
            <person name="Zheng B.-X."/>
        </authorList>
    </citation>
    <scope>NUCLEOTIDE SEQUENCE [LARGE SCALE GENOMIC DNA]</scope>
    <source>
        <strain evidence="2">04-OD7</strain>
    </source>
</reference>
<dbReference type="EMBL" id="PUIO01000003">
    <property type="protein sequence ID" value="PQP26379.1"/>
    <property type="molecule type" value="Genomic_DNA"/>
</dbReference>
<dbReference type="Proteomes" id="UP000239290">
    <property type="component" value="Unassembled WGS sequence"/>
</dbReference>
<dbReference type="AlphaFoldDB" id="A0A2S8JHH3"/>
<gene>
    <name evidence="1" type="ORF">C5613_03440</name>
</gene>
<evidence type="ECO:0000313" key="1">
    <source>
        <dbReference type="EMBL" id="PQP26379.1"/>
    </source>
</evidence>
<name>A0A2S8JHH3_RHOOP</name>
<proteinExistence type="predicted"/>
<accession>A0A2S8JHH3</accession>